<name>A0ABU9UAN1_9SPIR</name>
<feature type="transmembrane region" description="Helical" evidence="1">
    <location>
        <begin position="144"/>
        <end position="164"/>
    </location>
</feature>
<comment type="caution">
    <text evidence="2">The sequence shown here is derived from an EMBL/GenBank/DDBJ whole genome shotgun (WGS) entry which is preliminary data.</text>
</comment>
<reference evidence="2 3" key="1">
    <citation type="submission" date="2024-03" db="EMBL/GenBank/DDBJ databases">
        <title>Ignisphaera cupida sp. nov., a hyperthermophilic hydrolytic archaeon from a hot spring of Kamchatka, and proposal of Ignisphaeraceae fam. nov.</title>
        <authorList>
            <person name="Podosokorskaya O.A."/>
            <person name="Elcheninov A.G."/>
            <person name="Maltseva A.I."/>
            <person name="Zayulina K.S."/>
            <person name="Novikov A."/>
            <person name="Merkel A.Y."/>
        </authorList>
    </citation>
    <scope>NUCLEOTIDE SEQUENCE [LARGE SCALE GENOMIC DNA]</scope>
    <source>
        <strain evidence="2 3">38H-sp</strain>
    </source>
</reference>
<keyword evidence="1" id="KW-0812">Transmembrane</keyword>
<sequence>MAEIIEKAKTLYKKKKYGAVIQLLEPRIFEYREHVLFYRLLGYSCLQVGDYGGANTYLLRGHNLRPEDPDIRHCIALLYLRKGDITTALQHWLDILDDFPEHRLSKRAMNIVKGFKTDDDFDNFILSSRFKSLFPSLKFSSKKWPVIVVVFLLCVAGAGTFYYYQTNAYASLPPEAAKALIAVERTDSNILRTEGEFKYLLTEGEVDTLKQTIKVSMLEYNDNMARYAINKLLLSNISDTLKKSINGLKRFLKTPEFGRLKTNFEYEKIVKEPWLYDGVFIQWKGRISNLRIEDNVIRFDFLVGYHTKKVLKGIVPVIIDFPISLDPERAYELLAQVVYDSGHATGFYLDCVSIRWLGE</sequence>
<dbReference type="RefSeq" id="WP_420069173.1">
    <property type="nucleotide sequence ID" value="NZ_JBCHKQ010000002.1"/>
</dbReference>
<evidence type="ECO:0000313" key="3">
    <source>
        <dbReference type="Proteomes" id="UP001466331"/>
    </source>
</evidence>
<keyword evidence="1" id="KW-0472">Membrane</keyword>
<evidence type="ECO:0008006" key="4">
    <source>
        <dbReference type="Google" id="ProtNLM"/>
    </source>
</evidence>
<dbReference type="EMBL" id="JBCHKQ010000002">
    <property type="protein sequence ID" value="MEM5947723.1"/>
    <property type="molecule type" value="Genomic_DNA"/>
</dbReference>
<keyword evidence="3" id="KW-1185">Reference proteome</keyword>
<evidence type="ECO:0000313" key="2">
    <source>
        <dbReference type="EMBL" id="MEM5947723.1"/>
    </source>
</evidence>
<gene>
    <name evidence="2" type="ORF">WKV44_04110</name>
</gene>
<organism evidence="2 3">
    <name type="scientific">Rarispira pelagica</name>
    <dbReference type="NCBI Taxonomy" id="3141764"/>
    <lineage>
        <taxon>Bacteria</taxon>
        <taxon>Pseudomonadati</taxon>
        <taxon>Spirochaetota</taxon>
        <taxon>Spirochaetia</taxon>
        <taxon>Winmispirales</taxon>
        <taxon>Winmispiraceae</taxon>
        <taxon>Rarispira</taxon>
    </lineage>
</organism>
<dbReference type="InterPro" id="IPR011990">
    <property type="entry name" value="TPR-like_helical_dom_sf"/>
</dbReference>
<dbReference type="Proteomes" id="UP001466331">
    <property type="component" value="Unassembled WGS sequence"/>
</dbReference>
<accession>A0ABU9UAN1</accession>
<protein>
    <recommendedName>
        <fullName evidence="4">Tetratricopeptide repeat protein</fullName>
    </recommendedName>
</protein>
<dbReference type="SUPFAM" id="SSF48452">
    <property type="entry name" value="TPR-like"/>
    <property type="match status" value="1"/>
</dbReference>
<keyword evidence="1" id="KW-1133">Transmembrane helix</keyword>
<proteinExistence type="predicted"/>
<evidence type="ECO:0000256" key="1">
    <source>
        <dbReference type="SAM" id="Phobius"/>
    </source>
</evidence>
<dbReference type="Gene3D" id="1.25.40.10">
    <property type="entry name" value="Tetratricopeptide repeat domain"/>
    <property type="match status" value="1"/>
</dbReference>